<feature type="coiled-coil region" evidence="8">
    <location>
        <begin position="30"/>
        <end position="64"/>
    </location>
</feature>
<proteinExistence type="inferred from homology"/>
<accession>A0AAW0HMM5</accession>
<dbReference type="GO" id="GO:0007052">
    <property type="term" value="P:mitotic spindle organization"/>
    <property type="evidence" value="ECO:0007669"/>
    <property type="project" value="TreeGrafter"/>
</dbReference>
<dbReference type="PANTHER" id="PTHR48122:SF1">
    <property type="entry name" value="CENTROMERE PROTEIN H"/>
    <property type="match status" value="1"/>
</dbReference>
<evidence type="ECO:0000256" key="9">
    <source>
        <dbReference type="SAM" id="MobiDB-lite"/>
    </source>
</evidence>
<dbReference type="GO" id="GO:0005634">
    <property type="term" value="C:nucleus"/>
    <property type="evidence" value="ECO:0007669"/>
    <property type="project" value="UniProtKB-SubCell"/>
</dbReference>
<name>A0AAW0HMM5_MYOGA</name>
<keyword evidence="12" id="KW-1185">Reference proteome</keyword>
<dbReference type="GO" id="GO:0043515">
    <property type="term" value="F:kinetochore binding"/>
    <property type="evidence" value="ECO:0007669"/>
    <property type="project" value="TreeGrafter"/>
</dbReference>
<evidence type="ECO:0000313" key="11">
    <source>
        <dbReference type="EMBL" id="KAK7802521.1"/>
    </source>
</evidence>
<dbReference type="Proteomes" id="UP001488838">
    <property type="component" value="Unassembled WGS sequence"/>
</dbReference>
<dbReference type="AlphaFoldDB" id="A0AAW0HMM5"/>
<comment type="caution">
    <text evidence="11">The sequence shown here is derived from an EMBL/GenBank/DDBJ whole genome shotgun (WGS) entry which is preliminary data.</text>
</comment>
<evidence type="ECO:0000256" key="8">
    <source>
        <dbReference type="SAM" id="Coils"/>
    </source>
</evidence>
<dbReference type="PANTHER" id="PTHR48122">
    <property type="entry name" value="CENTROMERE PROTEIN H"/>
    <property type="match status" value="1"/>
</dbReference>
<evidence type="ECO:0000256" key="1">
    <source>
        <dbReference type="ARBA" id="ARBA00004123"/>
    </source>
</evidence>
<evidence type="ECO:0000256" key="4">
    <source>
        <dbReference type="ARBA" id="ARBA00022838"/>
    </source>
</evidence>
<dbReference type="InterPro" id="IPR040034">
    <property type="entry name" value="CENP-H"/>
</dbReference>
<evidence type="ECO:0000256" key="5">
    <source>
        <dbReference type="ARBA" id="ARBA00023242"/>
    </source>
</evidence>
<evidence type="ECO:0000256" key="6">
    <source>
        <dbReference type="ARBA" id="ARBA00023328"/>
    </source>
</evidence>
<keyword evidence="8" id="KW-0175">Coiled coil</keyword>
<evidence type="ECO:0000259" key="10">
    <source>
        <dbReference type="Pfam" id="PF05837"/>
    </source>
</evidence>
<dbReference type="GO" id="GO:0007059">
    <property type="term" value="P:chromosome segregation"/>
    <property type="evidence" value="ECO:0007669"/>
    <property type="project" value="TreeGrafter"/>
</dbReference>
<sequence>MASAMEQSGEKPAAEAEDCGEVRDQPQAAEKCFEDRIRLLLSKIEDLENEIEDVKSNFEMKNLALNRMKLSAALRHKLEKMGAESSVLTDDMKQILKLQKLIMKSQEGLILGSQINWAEDSALKEIVLQLEKDLTTI</sequence>
<dbReference type="InterPro" id="IPR008426">
    <property type="entry name" value="CENP-H_C"/>
</dbReference>
<feature type="domain" description="Centromere protein H C-terminal" evidence="10">
    <location>
        <begin position="108"/>
        <end position="131"/>
    </location>
</feature>
<reference evidence="11 12" key="1">
    <citation type="journal article" date="2023" name="bioRxiv">
        <title>Conserved and derived expression patterns and positive selection on dental genes reveal complex evolutionary context of ever-growing rodent molars.</title>
        <authorList>
            <person name="Calamari Z.T."/>
            <person name="Song A."/>
            <person name="Cohen E."/>
            <person name="Akter M."/>
            <person name="Roy R.D."/>
            <person name="Hallikas O."/>
            <person name="Christensen M.M."/>
            <person name="Li P."/>
            <person name="Marangoni P."/>
            <person name="Jernvall J."/>
            <person name="Klein O.D."/>
        </authorList>
    </citation>
    <scope>NUCLEOTIDE SEQUENCE [LARGE SCALE GENOMIC DNA]</scope>
    <source>
        <strain evidence="11">V071</strain>
    </source>
</reference>
<keyword evidence="5" id="KW-0539">Nucleus</keyword>
<keyword evidence="3" id="KW-0158">Chromosome</keyword>
<protein>
    <recommendedName>
        <fullName evidence="10">Centromere protein H C-terminal domain-containing protein</fullName>
    </recommendedName>
</protein>
<evidence type="ECO:0000256" key="7">
    <source>
        <dbReference type="ARBA" id="ARBA00025735"/>
    </source>
</evidence>
<dbReference type="GO" id="GO:0051382">
    <property type="term" value="P:kinetochore assembly"/>
    <property type="evidence" value="ECO:0007669"/>
    <property type="project" value="InterPro"/>
</dbReference>
<keyword evidence="4" id="KW-0995">Kinetochore</keyword>
<gene>
    <name evidence="11" type="ORF">U0070_027052</name>
</gene>
<dbReference type="GO" id="GO:0000776">
    <property type="term" value="C:kinetochore"/>
    <property type="evidence" value="ECO:0007669"/>
    <property type="project" value="UniProtKB-KW"/>
</dbReference>
<feature type="domain" description="Centromere protein H C-terminal" evidence="10">
    <location>
        <begin position="36"/>
        <end position="106"/>
    </location>
</feature>
<dbReference type="Pfam" id="PF05837">
    <property type="entry name" value="CENP-H"/>
    <property type="match status" value="2"/>
</dbReference>
<comment type="similarity">
    <text evidence="7">Belongs to the CENP-H/MCM16 family.</text>
</comment>
<evidence type="ECO:0000256" key="3">
    <source>
        <dbReference type="ARBA" id="ARBA00022454"/>
    </source>
</evidence>
<feature type="region of interest" description="Disordered" evidence="9">
    <location>
        <begin position="1"/>
        <end position="24"/>
    </location>
</feature>
<dbReference type="EMBL" id="JBBHLL010000459">
    <property type="protein sequence ID" value="KAK7802521.1"/>
    <property type="molecule type" value="Genomic_DNA"/>
</dbReference>
<organism evidence="11 12">
    <name type="scientific">Myodes glareolus</name>
    <name type="common">Bank vole</name>
    <name type="synonym">Clethrionomys glareolus</name>
    <dbReference type="NCBI Taxonomy" id="447135"/>
    <lineage>
        <taxon>Eukaryota</taxon>
        <taxon>Metazoa</taxon>
        <taxon>Chordata</taxon>
        <taxon>Craniata</taxon>
        <taxon>Vertebrata</taxon>
        <taxon>Euteleostomi</taxon>
        <taxon>Mammalia</taxon>
        <taxon>Eutheria</taxon>
        <taxon>Euarchontoglires</taxon>
        <taxon>Glires</taxon>
        <taxon>Rodentia</taxon>
        <taxon>Myomorpha</taxon>
        <taxon>Muroidea</taxon>
        <taxon>Cricetidae</taxon>
        <taxon>Arvicolinae</taxon>
        <taxon>Myodes</taxon>
    </lineage>
</organism>
<feature type="compositionally biased region" description="Basic and acidic residues" evidence="9">
    <location>
        <begin position="8"/>
        <end position="24"/>
    </location>
</feature>
<comment type="subcellular location">
    <subcellularLocation>
        <location evidence="2">Chromosome</location>
        <location evidence="2">Centromere</location>
        <location evidence="2">Kinetochore</location>
    </subcellularLocation>
    <subcellularLocation>
        <location evidence="1">Nucleus</location>
    </subcellularLocation>
</comment>
<evidence type="ECO:0000313" key="12">
    <source>
        <dbReference type="Proteomes" id="UP001488838"/>
    </source>
</evidence>
<evidence type="ECO:0000256" key="2">
    <source>
        <dbReference type="ARBA" id="ARBA00004629"/>
    </source>
</evidence>
<keyword evidence="6" id="KW-0137">Centromere</keyword>